<feature type="domain" description="Lysine-specific metallo-endopeptidase" evidence="3">
    <location>
        <begin position="263"/>
        <end position="417"/>
    </location>
</feature>
<organism evidence="4">
    <name type="scientific">Alexandrium catenella</name>
    <name type="common">Red tide dinoflagellate</name>
    <name type="synonym">Gonyaulax catenella</name>
    <dbReference type="NCBI Taxonomy" id="2925"/>
    <lineage>
        <taxon>Eukaryota</taxon>
        <taxon>Sar</taxon>
        <taxon>Alveolata</taxon>
        <taxon>Dinophyceae</taxon>
        <taxon>Gonyaulacales</taxon>
        <taxon>Pyrocystaceae</taxon>
        <taxon>Alexandrium</taxon>
    </lineage>
</organism>
<feature type="region of interest" description="Disordered" evidence="1">
    <location>
        <begin position="165"/>
        <end position="201"/>
    </location>
</feature>
<evidence type="ECO:0000256" key="1">
    <source>
        <dbReference type="SAM" id="MobiDB-lite"/>
    </source>
</evidence>
<reference evidence="4" key="1">
    <citation type="submission" date="2021-01" db="EMBL/GenBank/DDBJ databases">
        <authorList>
            <person name="Corre E."/>
            <person name="Pelletier E."/>
            <person name="Niang G."/>
            <person name="Scheremetjew M."/>
            <person name="Finn R."/>
            <person name="Kale V."/>
            <person name="Holt S."/>
            <person name="Cochrane G."/>
            <person name="Meng A."/>
            <person name="Brown T."/>
            <person name="Cohen L."/>
        </authorList>
    </citation>
    <scope>NUCLEOTIDE SEQUENCE</scope>
    <source>
        <strain evidence="4">OF101</strain>
    </source>
</reference>
<dbReference type="SMART" id="SM01351">
    <property type="entry name" value="Aspzincin_M35"/>
    <property type="match status" value="1"/>
</dbReference>
<feature type="signal peptide" evidence="2">
    <location>
        <begin position="1"/>
        <end position="20"/>
    </location>
</feature>
<dbReference type="Gene3D" id="3.40.390.10">
    <property type="entry name" value="Collagenase (Catalytic Domain)"/>
    <property type="match status" value="1"/>
</dbReference>
<evidence type="ECO:0000256" key="2">
    <source>
        <dbReference type="SAM" id="SignalP"/>
    </source>
</evidence>
<evidence type="ECO:0000259" key="3">
    <source>
        <dbReference type="SMART" id="SM01351"/>
    </source>
</evidence>
<feature type="compositionally biased region" description="Basic and acidic residues" evidence="1">
    <location>
        <begin position="166"/>
        <end position="176"/>
    </location>
</feature>
<accession>A0A7S1PUZ9</accession>
<proteinExistence type="predicted"/>
<keyword evidence="2" id="KW-0732">Signal</keyword>
<feature type="compositionally biased region" description="Basic residues" evidence="1">
    <location>
        <begin position="177"/>
        <end position="197"/>
    </location>
</feature>
<dbReference type="GO" id="GO:0004222">
    <property type="term" value="F:metalloendopeptidase activity"/>
    <property type="evidence" value="ECO:0007669"/>
    <property type="project" value="InterPro"/>
</dbReference>
<dbReference type="InterPro" id="IPR029463">
    <property type="entry name" value="Lys_MEP"/>
</dbReference>
<evidence type="ECO:0000313" key="4">
    <source>
        <dbReference type="EMBL" id="CAD9103291.1"/>
    </source>
</evidence>
<protein>
    <recommendedName>
        <fullName evidence="3">Lysine-specific metallo-endopeptidase domain-containing protein</fullName>
    </recommendedName>
</protein>
<dbReference type="EMBL" id="HBGE01014346">
    <property type="protein sequence ID" value="CAD9103291.1"/>
    <property type="molecule type" value="Transcribed_RNA"/>
</dbReference>
<feature type="chain" id="PRO_5031203704" description="Lysine-specific metallo-endopeptidase domain-containing protein" evidence="2">
    <location>
        <begin position="21"/>
        <end position="497"/>
    </location>
</feature>
<sequence>MRAAMWKSVTLVLGVLGAGAREEKCSSTERVLRQAPVLLQTGHLAGRARQRAPLCAESVVREACSDLQAGEDDHAPDGRVSKQMVMDGFVVNASVADEFWEALGLGGRASVVCMDLCKAAVKYTGRLTRLPPSHDRACYRTASGDVACDLDVSLPALREINFAGDLPDHHGDDRSRGRLRHLQRPSGRGARKSRGTRRAAEGMAPYTAHTLVERLANAFQVYPAPGLVAPVTSAVTMASKSACATSISRLVQKSKVWVTSAISKVQRRQTRRHMQKWFGATAAATRREVMRVLNSIEAVLVDFSFVILPNHPETCDGTTFAFVMTDGDDDCDEAELKTAECATDKTGKKVVYLCDLYCTSSEKVQIETLVHESSHHLPADTDDVPPEPYGREECLDMAQKRPQAALKNADNYCFYVVDVVRGLSDRSTMCPSSESEDCVSEPCSCESDELRVGEGGCFYCTAKCPSAASGDCDESPCRCGPGKARADGGGCYYCEDA</sequence>
<dbReference type="SUPFAM" id="SSF55486">
    <property type="entry name" value="Metalloproteases ('zincins'), catalytic domain"/>
    <property type="match status" value="1"/>
</dbReference>
<name>A0A7S1PUZ9_ALECA</name>
<gene>
    <name evidence="4" type="ORF">ACAT0790_LOCUS8444</name>
</gene>
<dbReference type="InterPro" id="IPR024079">
    <property type="entry name" value="MetalloPept_cat_dom_sf"/>
</dbReference>
<dbReference type="AlphaFoldDB" id="A0A7S1PUZ9"/>
<dbReference type="Pfam" id="PF14521">
    <property type="entry name" value="Aspzincin_M35"/>
    <property type="match status" value="1"/>
</dbReference>